<accession>A0A815Q0H3</accession>
<dbReference type="PANTHER" id="PTHR17408:SF0">
    <property type="entry name" value="HISTONE RNA HAIRPIN-BINDING PROTEIN"/>
    <property type="match status" value="1"/>
</dbReference>
<protein>
    <recommendedName>
        <fullName evidence="4">Histone RNA hairpin-binding protein RNA-binding domain-containing protein</fullName>
    </recommendedName>
</protein>
<dbReference type="InterPro" id="IPR026502">
    <property type="entry name" value="SLBP1/SLBP2"/>
</dbReference>
<evidence type="ECO:0000259" key="4">
    <source>
        <dbReference type="Pfam" id="PF15247"/>
    </source>
</evidence>
<evidence type="ECO:0000256" key="2">
    <source>
        <dbReference type="ARBA" id="ARBA00022884"/>
    </source>
</evidence>
<evidence type="ECO:0000256" key="1">
    <source>
        <dbReference type="ARBA" id="ARBA00006151"/>
    </source>
</evidence>
<organism evidence="7 8">
    <name type="scientific">Adineta steineri</name>
    <dbReference type="NCBI Taxonomy" id="433720"/>
    <lineage>
        <taxon>Eukaryota</taxon>
        <taxon>Metazoa</taxon>
        <taxon>Spiralia</taxon>
        <taxon>Gnathifera</taxon>
        <taxon>Rotifera</taxon>
        <taxon>Eurotatoria</taxon>
        <taxon>Bdelloidea</taxon>
        <taxon>Adinetida</taxon>
        <taxon>Adinetidae</taxon>
        <taxon>Adineta</taxon>
    </lineage>
</organism>
<dbReference type="GO" id="GO:0003729">
    <property type="term" value="F:mRNA binding"/>
    <property type="evidence" value="ECO:0007669"/>
    <property type="project" value="InterPro"/>
</dbReference>
<sequence>MVTYSIKDLMSLCSDYALDAQIQKILFSLDLWVPKAAREVHIDNVSQQQYAQATFSGFNRARSPSRNDSINNNNINSNRLRRTLASRSMSAEVFRSSIDTINNNACNSRIINMTDSRDLNKINTTLANISLVKKSSNNQNLDDISSTGQSQIKLMPILESGENEDKSIEQSTTVRMNTTIPSTIINWTPSVENESTTGRTSIDALFELSVRADTALKTALCENDSMTAHVNKTNSNNDRITLRKSVSVMNQKQKAGSGRSLVRAKSDMVTADASRKRALTHIARASERYFSDDPKMISEIEEIELEYLFNYIRHLKTFPKYTEMTEDDILQEVESDPHTLRQRTKEILKGKMSDSYATYIAKYPIKKQRRRECPATPNKYRKCSRRCFDGQLRTWRRNLHQFDEDSKQDIARTDGISDINENDELTLTL</sequence>
<comment type="similarity">
    <text evidence="1">Belongs to the SLBP family.</text>
</comment>
<dbReference type="GO" id="GO:0051028">
    <property type="term" value="P:mRNA transport"/>
    <property type="evidence" value="ECO:0007669"/>
    <property type="project" value="TreeGrafter"/>
</dbReference>
<proteinExistence type="inferred from homology"/>
<dbReference type="GO" id="GO:0071207">
    <property type="term" value="F:histone pre-mRNA stem-loop binding"/>
    <property type="evidence" value="ECO:0007669"/>
    <property type="project" value="TreeGrafter"/>
</dbReference>
<dbReference type="AlphaFoldDB" id="A0A815Q0H3"/>
<dbReference type="EMBL" id="CAJNOI010000132">
    <property type="protein sequence ID" value="CAF1109215.1"/>
    <property type="molecule type" value="Genomic_DNA"/>
</dbReference>
<dbReference type="Proteomes" id="UP000663877">
    <property type="component" value="Unassembled WGS sequence"/>
</dbReference>
<dbReference type="Gene3D" id="1.10.8.1120">
    <property type="entry name" value="Histone RNA hairpin-binding protein RNA-binding domain"/>
    <property type="match status" value="1"/>
</dbReference>
<dbReference type="GO" id="GO:0005737">
    <property type="term" value="C:cytoplasm"/>
    <property type="evidence" value="ECO:0007669"/>
    <property type="project" value="TreeGrafter"/>
</dbReference>
<dbReference type="InterPro" id="IPR029344">
    <property type="entry name" value="SLBP_RNA_bind"/>
</dbReference>
<dbReference type="OrthoDB" id="265795at2759"/>
<keyword evidence="2" id="KW-0694">RNA-binding</keyword>
<evidence type="ECO:0000313" key="7">
    <source>
        <dbReference type="EMBL" id="CAF1456873.1"/>
    </source>
</evidence>
<dbReference type="EMBL" id="CAJNOM010000472">
    <property type="protein sequence ID" value="CAF1456873.1"/>
    <property type="molecule type" value="Genomic_DNA"/>
</dbReference>
<gene>
    <name evidence="5" type="ORF">BJG266_LOCUS21798</name>
    <name evidence="6" type="ORF">QVE165_LOCUS35998</name>
    <name evidence="7" type="ORF">QVE165_LOCUS40666</name>
</gene>
<dbReference type="GO" id="GO:0071204">
    <property type="term" value="C:histone pre-mRNA 3'end processing complex"/>
    <property type="evidence" value="ECO:0007669"/>
    <property type="project" value="TreeGrafter"/>
</dbReference>
<name>A0A815Q0H3_9BILA</name>
<reference evidence="7" key="1">
    <citation type="submission" date="2021-02" db="EMBL/GenBank/DDBJ databases">
        <authorList>
            <person name="Nowell W R."/>
        </authorList>
    </citation>
    <scope>NUCLEOTIDE SEQUENCE</scope>
</reference>
<dbReference type="PANTHER" id="PTHR17408">
    <property type="entry name" value="HISTONE RNA HAIRPIN-BINDING PROTEIN"/>
    <property type="match status" value="1"/>
</dbReference>
<dbReference type="EMBL" id="CAJNOM010000356">
    <property type="protein sequence ID" value="CAF1387105.1"/>
    <property type="molecule type" value="Genomic_DNA"/>
</dbReference>
<comment type="caution">
    <text evidence="7">The sequence shown here is derived from an EMBL/GenBank/DDBJ whole genome shotgun (WGS) entry which is preliminary data.</text>
</comment>
<evidence type="ECO:0000256" key="3">
    <source>
        <dbReference type="SAM" id="MobiDB-lite"/>
    </source>
</evidence>
<dbReference type="GO" id="GO:0006398">
    <property type="term" value="P:mRNA 3'-end processing by stem-loop binding and cleavage"/>
    <property type="evidence" value="ECO:0007669"/>
    <property type="project" value="TreeGrafter"/>
</dbReference>
<dbReference type="Proteomes" id="UP000663832">
    <property type="component" value="Unassembled WGS sequence"/>
</dbReference>
<evidence type="ECO:0000313" key="8">
    <source>
        <dbReference type="Proteomes" id="UP000663832"/>
    </source>
</evidence>
<feature type="domain" description="Histone RNA hairpin-binding protein RNA-binding" evidence="4">
    <location>
        <begin position="336"/>
        <end position="404"/>
    </location>
</feature>
<keyword evidence="8" id="KW-1185">Reference proteome</keyword>
<dbReference type="InterPro" id="IPR038294">
    <property type="entry name" value="SLBP_RNA_bind_sf"/>
</dbReference>
<dbReference type="Pfam" id="PF15247">
    <property type="entry name" value="SLBP_RNA_bind"/>
    <property type="match status" value="1"/>
</dbReference>
<evidence type="ECO:0000313" key="6">
    <source>
        <dbReference type="EMBL" id="CAF1387105.1"/>
    </source>
</evidence>
<feature type="region of interest" description="Disordered" evidence="3">
    <location>
        <begin position="58"/>
        <end position="78"/>
    </location>
</feature>
<feature type="compositionally biased region" description="Low complexity" evidence="3">
    <location>
        <begin position="62"/>
        <end position="78"/>
    </location>
</feature>
<evidence type="ECO:0000313" key="5">
    <source>
        <dbReference type="EMBL" id="CAF1109215.1"/>
    </source>
</evidence>